<feature type="region of interest" description="Disordered" evidence="1">
    <location>
        <begin position="1"/>
        <end position="48"/>
    </location>
</feature>
<dbReference type="AlphaFoldDB" id="A0AAV7U7I3"/>
<evidence type="ECO:0000313" key="3">
    <source>
        <dbReference type="Proteomes" id="UP001066276"/>
    </source>
</evidence>
<dbReference type="EMBL" id="JANPWB010000005">
    <property type="protein sequence ID" value="KAJ1184872.1"/>
    <property type="molecule type" value="Genomic_DNA"/>
</dbReference>
<sequence>MGGPSQHCQAATQADSQDLTTPPAEAPKNRRADRASHRAALGTKRRPCNRLYDDNTGSICPAPIMTVARHQLCKPTITIVTRFNEQSDTREQLLRTFTEKPRATGIMTTSTEYLPPHTQQAAC</sequence>
<dbReference type="Proteomes" id="UP001066276">
    <property type="component" value="Chromosome 3_1"/>
</dbReference>
<reference evidence="2" key="1">
    <citation type="journal article" date="2022" name="bioRxiv">
        <title>Sequencing and chromosome-scale assembly of the giantPleurodeles waltlgenome.</title>
        <authorList>
            <person name="Brown T."/>
            <person name="Elewa A."/>
            <person name="Iarovenko S."/>
            <person name="Subramanian E."/>
            <person name="Araus A.J."/>
            <person name="Petzold A."/>
            <person name="Susuki M."/>
            <person name="Suzuki K.-i.T."/>
            <person name="Hayashi T."/>
            <person name="Toyoda A."/>
            <person name="Oliveira C."/>
            <person name="Osipova E."/>
            <person name="Leigh N.D."/>
            <person name="Simon A."/>
            <person name="Yun M.H."/>
        </authorList>
    </citation>
    <scope>NUCLEOTIDE SEQUENCE</scope>
    <source>
        <strain evidence="2">20211129_DDA</strain>
        <tissue evidence="2">Liver</tissue>
    </source>
</reference>
<protein>
    <submittedName>
        <fullName evidence="2">Uncharacterized protein</fullName>
    </submittedName>
</protein>
<feature type="compositionally biased region" description="Polar residues" evidence="1">
    <location>
        <begin position="1"/>
        <end position="20"/>
    </location>
</feature>
<feature type="compositionally biased region" description="Basic and acidic residues" evidence="1">
    <location>
        <begin position="27"/>
        <end position="36"/>
    </location>
</feature>
<evidence type="ECO:0000313" key="2">
    <source>
        <dbReference type="EMBL" id="KAJ1184872.1"/>
    </source>
</evidence>
<evidence type="ECO:0000256" key="1">
    <source>
        <dbReference type="SAM" id="MobiDB-lite"/>
    </source>
</evidence>
<accession>A0AAV7U7I3</accession>
<gene>
    <name evidence="2" type="ORF">NDU88_001669</name>
</gene>
<proteinExistence type="predicted"/>
<keyword evidence="3" id="KW-1185">Reference proteome</keyword>
<organism evidence="2 3">
    <name type="scientific">Pleurodeles waltl</name>
    <name type="common">Iberian ribbed newt</name>
    <dbReference type="NCBI Taxonomy" id="8319"/>
    <lineage>
        <taxon>Eukaryota</taxon>
        <taxon>Metazoa</taxon>
        <taxon>Chordata</taxon>
        <taxon>Craniata</taxon>
        <taxon>Vertebrata</taxon>
        <taxon>Euteleostomi</taxon>
        <taxon>Amphibia</taxon>
        <taxon>Batrachia</taxon>
        <taxon>Caudata</taxon>
        <taxon>Salamandroidea</taxon>
        <taxon>Salamandridae</taxon>
        <taxon>Pleurodelinae</taxon>
        <taxon>Pleurodeles</taxon>
    </lineage>
</organism>
<name>A0AAV7U7I3_PLEWA</name>
<comment type="caution">
    <text evidence="2">The sequence shown here is derived from an EMBL/GenBank/DDBJ whole genome shotgun (WGS) entry which is preliminary data.</text>
</comment>